<keyword evidence="3" id="KW-1185">Reference proteome</keyword>
<dbReference type="EMBL" id="AJIL01000008">
    <property type="protein sequence ID" value="KNF05352.1"/>
    <property type="molecule type" value="Genomic_DNA"/>
</dbReference>
<protein>
    <submittedName>
        <fullName evidence="2">Uncharacterized protein</fullName>
    </submittedName>
</protein>
<sequence>MPLHSDPAIHSNAKQAARATKLAVPFHLPSVRHQWGITPPRRVPLDLLPTAYIAAEIQTARRVSQGLISAEKWSWRRGAFGANLCAEQNSFTPIKFLFWNLIDVPFPGTPRLAGAASAGPCTREIGHFKYPYPRVPPVTGHGKGQRYPRQLAGTKRQGRLAVRPV</sequence>
<evidence type="ECO:0000313" key="2">
    <source>
        <dbReference type="EMBL" id="KNF05352.1"/>
    </source>
</evidence>
<evidence type="ECO:0000256" key="1">
    <source>
        <dbReference type="SAM" id="MobiDB-lite"/>
    </source>
</evidence>
<feature type="region of interest" description="Disordered" evidence="1">
    <location>
        <begin position="139"/>
        <end position="165"/>
    </location>
</feature>
<evidence type="ECO:0000313" key="3">
    <source>
        <dbReference type="Proteomes" id="UP000054564"/>
    </source>
</evidence>
<organism evidence="2 3">
    <name type="scientific">Puccinia striiformis f. sp. tritici PST-78</name>
    <dbReference type="NCBI Taxonomy" id="1165861"/>
    <lineage>
        <taxon>Eukaryota</taxon>
        <taxon>Fungi</taxon>
        <taxon>Dikarya</taxon>
        <taxon>Basidiomycota</taxon>
        <taxon>Pucciniomycotina</taxon>
        <taxon>Pucciniomycetes</taxon>
        <taxon>Pucciniales</taxon>
        <taxon>Pucciniaceae</taxon>
        <taxon>Puccinia</taxon>
    </lineage>
</organism>
<reference evidence="3" key="1">
    <citation type="submission" date="2014-03" db="EMBL/GenBank/DDBJ databases">
        <title>The Genome Sequence of Puccinia striiformis f. sp. tritici PST-78.</title>
        <authorList>
            <consortium name="The Broad Institute Genome Sequencing Platform"/>
            <person name="Cuomo C."/>
            <person name="Hulbert S."/>
            <person name="Chen X."/>
            <person name="Walker B."/>
            <person name="Young S.K."/>
            <person name="Zeng Q."/>
            <person name="Gargeya S."/>
            <person name="Fitzgerald M."/>
            <person name="Haas B."/>
            <person name="Abouelleil A."/>
            <person name="Alvarado L."/>
            <person name="Arachchi H.M."/>
            <person name="Berlin A.M."/>
            <person name="Chapman S.B."/>
            <person name="Goldberg J."/>
            <person name="Griggs A."/>
            <person name="Gujja S."/>
            <person name="Hansen M."/>
            <person name="Howarth C."/>
            <person name="Imamovic A."/>
            <person name="Larimer J."/>
            <person name="McCowan C."/>
            <person name="Montmayeur A."/>
            <person name="Murphy C."/>
            <person name="Neiman D."/>
            <person name="Pearson M."/>
            <person name="Priest M."/>
            <person name="Roberts A."/>
            <person name="Saif S."/>
            <person name="Shea T."/>
            <person name="Sisk P."/>
            <person name="Sykes S."/>
            <person name="Wortman J."/>
            <person name="Nusbaum C."/>
            <person name="Birren B."/>
        </authorList>
    </citation>
    <scope>NUCLEOTIDE SEQUENCE [LARGE SCALE GENOMIC DNA]</scope>
    <source>
        <strain evidence="3">race PST-78</strain>
    </source>
</reference>
<accession>A0A0L0W1K3</accession>
<comment type="caution">
    <text evidence="2">The sequence shown here is derived from an EMBL/GenBank/DDBJ whole genome shotgun (WGS) entry which is preliminary data.</text>
</comment>
<gene>
    <name evidence="2" type="ORF">PSTG_01568</name>
</gene>
<proteinExistence type="predicted"/>
<dbReference type="AlphaFoldDB" id="A0A0L0W1K3"/>
<name>A0A0L0W1K3_9BASI</name>
<dbReference type="Proteomes" id="UP000054564">
    <property type="component" value="Unassembled WGS sequence"/>
</dbReference>